<reference evidence="2" key="1">
    <citation type="submission" date="2020-05" db="EMBL/GenBank/DDBJ databases">
        <authorList>
            <person name="Chiriac C."/>
            <person name="Salcher M."/>
            <person name="Ghai R."/>
            <person name="Kavagutti S V."/>
        </authorList>
    </citation>
    <scope>NUCLEOTIDE SEQUENCE</scope>
</reference>
<organism evidence="2">
    <name type="scientific">freshwater metagenome</name>
    <dbReference type="NCBI Taxonomy" id="449393"/>
    <lineage>
        <taxon>unclassified sequences</taxon>
        <taxon>metagenomes</taxon>
        <taxon>ecological metagenomes</taxon>
    </lineage>
</organism>
<sequence length="278" mass="30658">MQLDQIWQYPVKSMRGSTITHGALADNGVVGDRMWALRDDERGAIASARRLKSLSRLEASFDSDSNGVAIRLPDGSTVRDSDADVNARISAALDHQVSLCAKEPISNLDHYRRGRPDSDDMMVELRSIFGRLDDEPLPDLSIFPPEMLEFEYPPGNYFDCYPLMIMSTSALAALREALPNSAIDERRFRPSLVIDTGDAVGHPEFEWVGRRIAIGGAEVQILSGCPRCVAIANEFAPELPRDSEVLRHVVRNLDQNVGVYATVVRTGAISIGDSVEFV</sequence>
<dbReference type="GO" id="GO:0030151">
    <property type="term" value="F:molybdenum ion binding"/>
    <property type="evidence" value="ECO:0007669"/>
    <property type="project" value="InterPro"/>
</dbReference>
<dbReference type="AlphaFoldDB" id="A0A6J6N242"/>
<dbReference type="Pfam" id="PF03476">
    <property type="entry name" value="MOSC_N"/>
    <property type="match status" value="1"/>
</dbReference>
<dbReference type="SUPFAM" id="SSF50800">
    <property type="entry name" value="PK beta-barrel domain-like"/>
    <property type="match status" value="1"/>
</dbReference>
<dbReference type="GO" id="GO:0003824">
    <property type="term" value="F:catalytic activity"/>
    <property type="evidence" value="ECO:0007669"/>
    <property type="project" value="InterPro"/>
</dbReference>
<evidence type="ECO:0000313" key="2">
    <source>
        <dbReference type="EMBL" id="CAB4680206.1"/>
    </source>
</evidence>
<dbReference type="Pfam" id="PF03473">
    <property type="entry name" value="MOSC"/>
    <property type="match status" value="1"/>
</dbReference>
<dbReference type="EMBL" id="CAEZXM010000015">
    <property type="protein sequence ID" value="CAB4680206.1"/>
    <property type="molecule type" value="Genomic_DNA"/>
</dbReference>
<dbReference type="Gene3D" id="2.40.33.20">
    <property type="entry name" value="PK beta-barrel domain-like"/>
    <property type="match status" value="1"/>
</dbReference>
<feature type="domain" description="MOSC" evidence="1">
    <location>
        <begin position="137"/>
        <end position="278"/>
    </location>
</feature>
<dbReference type="GO" id="GO:0030170">
    <property type="term" value="F:pyridoxal phosphate binding"/>
    <property type="evidence" value="ECO:0007669"/>
    <property type="project" value="InterPro"/>
</dbReference>
<proteinExistence type="predicted"/>
<dbReference type="InterPro" id="IPR011037">
    <property type="entry name" value="Pyrv_Knase-like_insert_dom_sf"/>
</dbReference>
<dbReference type="InterPro" id="IPR005303">
    <property type="entry name" value="MOCOS_middle"/>
</dbReference>
<gene>
    <name evidence="2" type="ORF">UFOPK2366_00152</name>
</gene>
<dbReference type="PROSITE" id="PS51340">
    <property type="entry name" value="MOSC"/>
    <property type="match status" value="1"/>
</dbReference>
<accession>A0A6J6N242</accession>
<protein>
    <submittedName>
        <fullName evidence="2">Unannotated protein</fullName>
    </submittedName>
</protein>
<dbReference type="InterPro" id="IPR005302">
    <property type="entry name" value="MoCF_Sase_C"/>
</dbReference>
<evidence type="ECO:0000259" key="1">
    <source>
        <dbReference type="PROSITE" id="PS51340"/>
    </source>
</evidence>
<name>A0A6J6N242_9ZZZZ</name>